<protein>
    <submittedName>
        <fullName evidence="3">Proteasome accessory factor PafA2</fullName>
    </submittedName>
</protein>
<evidence type="ECO:0000313" key="3">
    <source>
        <dbReference type="EMBL" id="MCL6424105.1"/>
    </source>
</evidence>
<dbReference type="RefSeq" id="WP_249738186.1">
    <property type="nucleotide sequence ID" value="NZ_JAKNCJ010000008.1"/>
</dbReference>
<dbReference type="GO" id="GO:0000502">
    <property type="term" value="C:proteasome complex"/>
    <property type="evidence" value="ECO:0007669"/>
    <property type="project" value="UniProtKB-KW"/>
</dbReference>
<evidence type="ECO:0000256" key="2">
    <source>
        <dbReference type="SAM" id="MobiDB-lite"/>
    </source>
</evidence>
<evidence type="ECO:0000256" key="1">
    <source>
        <dbReference type="ARBA" id="ARBA00009114"/>
    </source>
</evidence>
<dbReference type="InterPro" id="IPR022366">
    <property type="entry name" value="Pup_deamidase"/>
</dbReference>
<sequence>MSIPDDVRTAPSGPAAPTSAMTGLRTQRVMGIETELGVLHADVSARGTEPTSSIALSHLAVGAYALLAPEEGPRGQRVRWDYGDESPLRDARGFEIQRAAAHPTQLTDEVSDAHLPSVDLDAPLRSPDSPPQGDDAAILDWASQRSIGNAVLRNGARLYVDHAHPEYSSPEFTTAAEGVLWDRAGERIAQRAMEILESIPGAPAIALYKNNTDGKGASYGTHENFLLDRSVPFDRVVAALLPFFASRQILVGAGRLGLGTRGQEPGFQISSRADFFEEQVGLETTLNRPIINTRDEPHSDASRFRRLHVIIGDANLMETSTFLKLGMTSLVLAALEEEQRTGEEILPRIALEDPVRALRDFSHDPSLQATAPAAGGGRLSALQIQRAYAEAIRDRADLRDPETAEVIGTWIELLDLLEEDPRLAGDRIEWVAKLSLLESYRRRGGLEWDDARLRAIDLQLSDLRPERSLFAKLVAAGRVRTRVTPEEVERAVLEPPRSTRAHLRGRAVAAHPTAVASAGWDVLTLVAEDGASARIRLADPRVGSADWCAQHHVDPEAEPAEVVAAFRRALEPATEITP</sequence>
<dbReference type="EMBL" id="JAKNCJ010000008">
    <property type="protein sequence ID" value="MCL6424105.1"/>
    <property type="molecule type" value="Genomic_DNA"/>
</dbReference>
<organism evidence="3 4">
    <name type="scientific">Brachybacterium equifaecis</name>
    <dbReference type="NCBI Taxonomy" id="2910770"/>
    <lineage>
        <taxon>Bacteria</taxon>
        <taxon>Bacillati</taxon>
        <taxon>Actinomycetota</taxon>
        <taxon>Actinomycetes</taxon>
        <taxon>Micrococcales</taxon>
        <taxon>Dermabacteraceae</taxon>
        <taxon>Brachybacterium</taxon>
    </lineage>
</organism>
<feature type="region of interest" description="Disordered" evidence="2">
    <location>
        <begin position="1"/>
        <end position="20"/>
    </location>
</feature>
<comment type="similarity">
    <text evidence="1">Belongs to the Pup ligase/Pup deamidase family. Pup deamidase subfamily.</text>
</comment>
<accession>A0ABT0R5A2</accession>
<comment type="caution">
    <text evidence="3">The sequence shown here is derived from an EMBL/GenBank/DDBJ whole genome shotgun (WGS) entry which is preliminary data.</text>
</comment>
<reference evidence="3" key="1">
    <citation type="submission" date="2022-02" db="EMBL/GenBank/DDBJ databases">
        <authorList>
            <person name="Lee M."/>
            <person name="Kim S.-J."/>
            <person name="Jung M.-Y."/>
        </authorList>
    </citation>
    <scope>NUCLEOTIDE SEQUENCE</scope>
    <source>
        <strain evidence="3">JHP9</strain>
    </source>
</reference>
<dbReference type="InterPro" id="IPR004347">
    <property type="entry name" value="Pup_ligase/deamidase"/>
</dbReference>
<dbReference type="Proteomes" id="UP001203761">
    <property type="component" value="Unassembled WGS sequence"/>
</dbReference>
<proteinExistence type="inferred from homology"/>
<dbReference type="NCBIfam" id="TIGR03688">
    <property type="entry name" value="depupylase_Dop"/>
    <property type="match status" value="1"/>
</dbReference>
<evidence type="ECO:0000313" key="4">
    <source>
        <dbReference type="Proteomes" id="UP001203761"/>
    </source>
</evidence>
<dbReference type="PANTHER" id="PTHR42307:SF2">
    <property type="entry name" value="PUP DEAMIDASE_DEPUPYLASE"/>
    <property type="match status" value="1"/>
</dbReference>
<keyword evidence="4" id="KW-1185">Reference proteome</keyword>
<keyword evidence="3" id="KW-0647">Proteasome</keyword>
<dbReference type="PANTHER" id="PTHR42307">
    <property type="entry name" value="PUP DEAMIDASE/DEPUPYLASE"/>
    <property type="match status" value="1"/>
</dbReference>
<name>A0ABT0R5A2_9MICO</name>
<feature type="compositionally biased region" description="Low complexity" evidence="2">
    <location>
        <begin position="9"/>
        <end position="20"/>
    </location>
</feature>
<dbReference type="Pfam" id="PF03136">
    <property type="entry name" value="Pup_ligase"/>
    <property type="match status" value="1"/>
</dbReference>
<gene>
    <name evidence="3" type="ORF">Bequi_12080</name>
</gene>